<dbReference type="InterPro" id="IPR008480">
    <property type="entry name" value="DUF761_pln"/>
</dbReference>
<name>A0AAV6HZK0_9ERIC</name>
<dbReference type="PANTHER" id="PTHR33450:SF12">
    <property type="entry name" value="COTTON FIBER PROTEIN"/>
    <property type="match status" value="1"/>
</dbReference>
<evidence type="ECO:0000313" key="1">
    <source>
        <dbReference type="EMBL" id="KAG5521703.1"/>
    </source>
</evidence>
<proteinExistence type="predicted"/>
<dbReference type="AlphaFoldDB" id="A0AAV6HZK0"/>
<dbReference type="Proteomes" id="UP000823749">
    <property type="component" value="Chromosome 12"/>
</dbReference>
<gene>
    <name evidence="1" type="ORF">RHGRI_034056</name>
</gene>
<dbReference type="PANTHER" id="PTHR33450">
    <property type="entry name" value="EMB|CAB67623.1-RELATED"/>
    <property type="match status" value="1"/>
</dbReference>
<keyword evidence="2" id="KW-1185">Reference proteome</keyword>
<reference evidence="1" key="1">
    <citation type="submission" date="2020-08" db="EMBL/GenBank/DDBJ databases">
        <title>Plant Genome Project.</title>
        <authorList>
            <person name="Zhang R.-G."/>
        </authorList>
    </citation>
    <scope>NUCLEOTIDE SEQUENCE</scope>
    <source>
        <strain evidence="1">WSP0</strain>
        <tissue evidence="1">Leaf</tissue>
    </source>
</reference>
<dbReference type="EMBL" id="JACTNZ010000012">
    <property type="protein sequence ID" value="KAG5521703.1"/>
    <property type="molecule type" value="Genomic_DNA"/>
</dbReference>
<evidence type="ECO:0000313" key="2">
    <source>
        <dbReference type="Proteomes" id="UP000823749"/>
    </source>
</evidence>
<comment type="caution">
    <text evidence="1">The sequence shown here is derived from an EMBL/GenBank/DDBJ whole genome shotgun (WGS) entry which is preliminary data.</text>
</comment>
<protein>
    <submittedName>
        <fullName evidence="1">Uncharacterized protein</fullName>
    </submittedName>
</protein>
<accession>A0AAV6HZK0</accession>
<organism evidence="1 2">
    <name type="scientific">Rhododendron griersonianum</name>
    <dbReference type="NCBI Taxonomy" id="479676"/>
    <lineage>
        <taxon>Eukaryota</taxon>
        <taxon>Viridiplantae</taxon>
        <taxon>Streptophyta</taxon>
        <taxon>Embryophyta</taxon>
        <taxon>Tracheophyta</taxon>
        <taxon>Spermatophyta</taxon>
        <taxon>Magnoliopsida</taxon>
        <taxon>eudicotyledons</taxon>
        <taxon>Gunneridae</taxon>
        <taxon>Pentapetalae</taxon>
        <taxon>asterids</taxon>
        <taxon>Ericales</taxon>
        <taxon>Ericaceae</taxon>
        <taxon>Ericoideae</taxon>
        <taxon>Rhodoreae</taxon>
        <taxon>Rhododendron</taxon>
    </lineage>
</organism>
<sequence length="118" mass="13965">MGGGDDDRDYYSYYYNDSNDRFELDSGHGNKYLELTQSLFKREDEDEDELDLGDPNGSVIDLVRNNKEARGGVNHEDFKLEDEINQVADLFILKFHKRMRLQKLESFKRYQEMLQRGT</sequence>
<dbReference type="Pfam" id="PF05553">
    <property type="entry name" value="DUF761"/>
    <property type="match status" value="1"/>
</dbReference>